<keyword evidence="2" id="KW-0813">Transport</keyword>
<dbReference type="InterPro" id="IPR020846">
    <property type="entry name" value="MFS_dom"/>
</dbReference>
<gene>
    <name evidence="7" type="ORF">OAN307_c19720</name>
</gene>
<keyword evidence="4" id="KW-1133">Transmembrane helix</keyword>
<feature type="domain" description="Major facilitator superfamily (MFS) profile" evidence="6">
    <location>
        <begin position="17"/>
        <end position="457"/>
    </location>
</feature>
<evidence type="ECO:0000256" key="3">
    <source>
        <dbReference type="ARBA" id="ARBA00022692"/>
    </source>
</evidence>
<dbReference type="GO" id="GO:0022857">
    <property type="term" value="F:transmembrane transporter activity"/>
    <property type="evidence" value="ECO:0007669"/>
    <property type="project" value="InterPro"/>
</dbReference>
<evidence type="ECO:0000313" key="8">
    <source>
        <dbReference type="Proteomes" id="UP000005307"/>
    </source>
</evidence>
<sequence length="459" mass="47877">MTISHTTNPPSTSPLLAFVLLALVQAVLIFTITLIAVPLPHIGTEFGLNTSELILLQVSYGLPYSGLLLLGGGLSDRFGGTPVLHIGLWGFGLSSLGAALSPSFEVLVGMRAMQGIAAAMIAPAAVTHVAALYPNAQDFDRAMARWGGISVLGAAAGVVLSGVLTTWISWRWMFAVPCVTALVALTLRGRIFPVLSARAPRGRLDILGAIFALLAFTSGGYALSMGSEHNWLSLSVAGFGTLAVLAVVAFVWRERRAKLPLLPPDFFDDRRRVIGSLGIMLAAASMALVTFILALYLQGGPEWSPLATAMALTPYLAVLILGNGPAGWAVLRFGANRTMVIGLGLLAVALGLLSGFGPDYLQQILPGLIILPAGTSLMFAASAVLLTQDITPERMGLAAGVMNTAMELGPTVGMAGFLTLTALRPELDDGWSLALIASAGTAFVIALYAAFGQKVRKNG</sequence>
<reference evidence="7 8" key="1">
    <citation type="journal article" date="2013" name="PLoS ONE">
        <title>Poles Apart: Arctic and Antarctic Octadecabacter strains Share High Genome Plasticity and a New Type of Xanthorhodopsin.</title>
        <authorList>
            <person name="Vollmers J."/>
            <person name="Voget S."/>
            <person name="Dietrich S."/>
            <person name="Gollnow K."/>
            <person name="Smits M."/>
            <person name="Meyer K."/>
            <person name="Brinkhoff T."/>
            <person name="Simon M."/>
            <person name="Daniel R."/>
        </authorList>
    </citation>
    <scope>NUCLEOTIDE SEQUENCE [LARGE SCALE GENOMIC DNA]</scope>
    <source>
        <strain evidence="7 8">307</strain>
    </source>
</reference>
<evidence type="ECO:0000259" key="6">
    <source>
        <dbReference type="PROSITE" id="PS50850"/>
    </source>
</evidence>
<evidence type="ECO:0000256" key="4">
    <source>
        <dbReference type="ARBA" id="ARBA00022989"/>
    </source>
</evidence>
<dbReference type="PANTHER" id="PTHR42718:SF9">
    <property type="entry name" value="MAJOR FACILITATOR SUPERFAMILY MULTIDRUG TRANSPORTER MFSC"/>
    <property type="match status" value="1"/>
</dbReference>
<dbReference type="PROSITE" id="PS50850">
    <property type="entry name" value="MFS"/>
    <property type="match status" value="1"/>
</dbReference>
<keyword evidence="3" id="KW-0812">Transmembrane</keyword>
<evidence type="ECO:0000256" key="5">
    <source>
        <dbReference type="ARBA" id="ARBA00023136"/>
    </source>
</evidence>
<evidence type="ECO:0000313" key="7">
    <source>
        <dbReference type="EMBL" id="AGI67619.1"/>
    </source>
</evidence>
<dbReference type="STRING" id="391626.OAN307_c19720"/>
<dbReference type="EMBL" id="CP003740">
    <property type="protein sequence ID" value="AGI67619.1"/>
    <property type="molecule type" value="Genomic_DNA"/>
</dbReference>
<dbReference type="PANTHER" id="PTHR42718">
    <property type="entry name" value="MAJOR FACILITATOR SUPERFAMILY MULTIDRUG TRANSPORTER MFSC"/>
    <property type="match status" value="1"/>
</dbReference>
<dbReference type="SUPFAM" id="SSF103473">
    <property type="entry name" value="MFS general substrate transporter"/>
    <property type="match status" value="1"/>
</dbReference>
<dbReference type="Gene3D" id="1.20.1250.20">
    <property type="entry name" value="MFS general substrate transporter like domains"/>
    <property type="match status" value="1"/>
</dbReference>
<dbReference type="Gene3D" id="1.20.1720.10">
    <property type="entry name" value="Multidrug resistance protein D"/>
    <property type="match status" value="1"/>
</dbReference>
<dbReference type="HOGENOM" id="CLU_000960_28_2_5"/>
<evidence type="ECO:0000256" key="1">
    <source>
        <dbReference type="ARBA" id="ARBA00004141"/>
    </source>
</evidence>
<proteinExistence type="predicted"/>
<dbReference type="InterPro" id="IPR036259">
    <property type="entry name" value="MFS_trans_sf"/>
</dbReference>
<dbReference type="RefSeq" id="WP_015499644.1">
    <property type="nucleotide sequence ID" value="NC_020911.1"/>
</dbReference>
<dbReference type="eggNOG" id="COG0477">
    <property type="taxonomic scope" value="Bacteria"/>
</dbReference>
<dbReference type="InterPro" id="IPR011701">
    <property type="entry name" value="MFS"/>
</dbReference>
<organism evidence="7 8">
    <name type="scientific">Octadecabacter antarcticus 307</name>
    <dbReference type="NCBI Taxonomy" id="391626"/>
    <lineage>
        <taxon>Bacteria</taxon>
        <taxon>Pseudomonadati</taxon>
        <taxon>Pseudomonadota</taxon>
        <taxon>Alphaproteobacteria</taxon>
        <taxon>Rhodobacterales</taxon>
        <taxon>Roseobacteraceae</taxon>
        <taxon>Octadecabacter</taxon>
    </lineage>
</organism>
<protein>
    <submittedName>
        <fullName evidence="7">Major facilitator superfamily transporter</fullName>
    </submittedName>
</protein>
<accession>M9R4R7</accession>
<keyword evidence="8" id="KW-1185">Reference proteome</keyword>
<keyword evidence="5" id="KW-0472">Membrane</keyword>
<dbReference type="Proteomes" id="UP000005307">
    <property type="component" value="Chromosome"/>
</dbReference>
<dbReference type="Pfam" id="PF07690">
    <property type="entry name" value="MFS_1"/>
    <property type="match status" value="2"/>
</dbReference>
<evidence type="ECO:0000256" key="2">
    <source>
        <dbReference type="ARBA" id="ARBA00022448"/>
    </source>
</evidence>
<dbReference type="OrthoDB" id="9812221at2"/>
<comment type="subcellular location">
    <subcellularLocation>
        <location evidence="1">Membrane</location>
        <topology evidence="1">Multi-pass membrane protein</topology>
    </subcellularLocation>
</comment>
<dbReference type="KEGG" id="oat:OAN307_c19720"/>
<name>M9R4R7_9RHOB</name>
<dbReference type="GO" id="GO:0016020">
    <property type="term" value="C:membrane"/>
    <property type="evidence" value="ECO:0007669"/>
    <property type="project" value="UniProtKB-SubCell"/>
</dbReference>
<dbReference type="AlphaFoldDB" id="M9R4R7"/>